<feature type="transmembrane region" description="Helical" evidence="20">
    <location>
        <begin position="444"/>
        <end position="468"/>
    </location>
</feature>
<keyword evidence="22" id="KW-1185">Reference proteome</keyword>
<dbReference type="Proteomes" id="UP000007801">
    <property type="component" value="Unassembled WGS sequence"/>
</dbReference>
<evidence type="ECO:0000256" key="2">
    <source>
        <dbReference type="ARBA" id="ARBA00004240"/>
    </source>
</evidence>
<evidence type="ECO:0000256" key="15">
    <source>
        <dbReference type="ARBA" id="ARBA00025707"/>
    </source>
</evidence>
<evidence type="ECO:0000256" key="13">
    <source>
        <dbReference type="ARBA" id="ARBA00023264"/>
    </source>
</evidence>
<dbReference type="OrthoDB" id="5974730at2759"/>
<dbReference type="eggNOG" id="KOG2705">
    <property type="taxonomic scope" value="Eukaryota"/>
</dbReference>
<evidence type="ECO:0000313" key="22">
    <source>
        <dbReference type="Proteomes" id="UP000007801"/>
    </source>
</evidence>
<keyword evidence="8" id="KW-0256">Endoplasmic reticulum</keyword>
<dbReference type="HOGENOM" id="CLU_011340_6_0_1"/>
<dbReference type="GO" id="GO:0047184">
    <property type="term" value="F:1-acylglycerophosphocholine O-acyltransferase activity"/>
    <property type="evidence" value="ECO:0007669"/>
    <property type="project" value="UniProtKB-EC"/>
</dbReference>
<dbReference type="InterPro" id="IPR004299">
    <property type="entry name" value="MBOAT_fam"/>
</dbReference>
<evidence type="ECO:0000256" key="17">
    <source>
        <dbReference type="ARBA" id="ARBA00038923"/>
    </source>
</evidence>
<dbReference type="GO" id="GO:0030258">
    <property type="term" value="P:lipid modification"/>
    <property type="evidence" value="ECO:0007669"/>
    <property type="project" value="TreeGrafter"/>
</dbReference>
<reference evidence="21 22" key="1">
    <citation type="journal article" date="2007" name="Nature">
        <title>Evolution of genes and genomes on the Drosophila phylogeny.</title>
        <authorList>
            <consortium name="Drosophila 12 Genomes Consortium"/>
            <person name="Clark A.G."/>
            <person name="Eisen M.B."/>
            <person name="Smith D.R."/>
            <person name="Bergman C.M."/>
            <person name="Oliver B."/>
            <person name="Markow T.A."/>
            <person name="Kaufman T.C."/>
            <person name="Kellis M."/>
            <person name="Gelbart W."/>
            <person name="Iyer V.N."/>
            <person name="Pollard D.A."/>
            <person name="Sackton T.B."/>
            <person name="Larracuente A.M."/>
            <person name="Singh N.D."/>
            <person name="Abad J.P."/>
            <person name="Abt D.N."/>
            <person name="Adryan B."/>
            <person name="Aguade M."/>
            <person name="Akashi H."/>
            <person name="Anderson W.W."/>
            <person name="Aquadro C.F."/>
            <person name="Ardell D.H."/>
            <person name="Arguello R."/>
            <person name="Artieri C.G."/>
            <person name="Barbash D.A."/>
            <person name="Barker D."/>
            <person name="Barsanti P."/>
            <person name="Batterham P."/>
            <person name="Batzoglou S."/>
            <person name="Begun D."/>
            <person name="Bhutkar A."/>
            <person name="Blanco E."/>
            <person name="Bosak S.A."/>
            <person name="Bradley R.K."/>
            <person name="Brand A.D."/>
            <person name="Brent M.R."/>
            <person name="Brooks A.N."/>
            <person name="Brown R.H."/>
            <person name="Butlin R.K."/>
            <person name="Caggese C."/>
            <person name="Calvi B.R."/>
            <person name="Bernardo de Carvalho A."/>
            <person name="Caspi A."/>
            <person name="Castrezana S."/>
            <person name="Celniker S.E."/>
            <person name="Chang J.L."/>
            <person name="Chapple C."/>
            <person name="Chatterji S."/>
            <person name="Chinwalla A."/>
            <person name="Civetta A."/>
            <person name="Clifton S.W."/>
            <person name="Comeron J.M."/>
            <person name="Costello J.C."/>
            <person name="Coyne J.A."/>
            <person name="Daub J."/>
            <person name="David R.G."/>
            <person name="Delcher A.L."/>
            <person name="Delehaunty K."/>
            <person name="Do C.B."/>
            <person name="Ebling H."/>
            <person name="Edwards K."/>
            <person name="Eickbush T."/>
            <person name="Evans J.D."/>
            <person name="Filipski A."/>
            <person name="Findeiss S."/>
            <person name="Freyhult E."/>
            <person name="Fulton L."/>
            <person name="Fulton R."/>
            <person name="Garcia A.C."/>
            <person name="Gardiner A."/>
            <person name="Garfield D.A."/>
            <person name="Garvin B.E."/>
            <person name="Gibson G."/>
            <person name="Gilbert D."/>
            <person name="Gnerre S."/>
            <person name="Godfrey J."/>
            <person name="Good R."/>
            <person name="Gotea V."/>
            <person name="Gravely B."/>
            <person name="Greenberg A.J."/>
            <person name="Griffiths-Jones S."/>
            <person name="Gross S."/>
            <person name="Guigo R."/>
            <person name="Gustafson E.A."/>
            <person name="Haerty W."/>
            <person name="Hahn M.W."/>
            <person name="Halligan D.L."/>
            <person name="Halpern A.L."/>
            <person name="Halter G.M."/>
            <person name="Han M.V."/>
            <person name="Heger A."/>
            <person name="Hillier L."/>
            <person name="Hinrichs A.S."/>
            <person name="Holmes I."/>
            <person name="Hoskins R.A."/>
            <person name="Hubisz M.J."/>
            <person name="Hultmark D."/>
            <person name="Huntley M.A."/>
            <person name="Jaffe D.B."/>
            <person name="Jagadeeshan S."/>
            <person name="Jeck W.R."/>
            <person name="Johnson J."/>
            <person name="Jones C.D."/>
            <person name="Jordan W.C."/>
            <person name="Karpen G.H."/>
            <person name="Kataoka E."/>
            <person name="Keightley P.D."/>
            <person name="Kheradpour P."/>
            <person name="Kirkness E.F."/>
            <person name="Koerich L.B."/>
            <person name="Kristiansen K."/>
            <person name="Kudrna D."/>
            <person name="Kulathinal R.J."/>
            <person name="Kumar S."/>
            <person name="Kwok R."/>
            <person name="Lander E."/>
            <person name="Langley C.H."/>
            <person name="Lapoint R."/>
            <person name="Lazzaro B.P."/>
            <person name="Lee S.J."/>
            <person name="Levesque L."/>
            <person name="Li R."/>
            <person name="Lin C.F."/>
            <person name="Lin M.F."/>
            <person name="Lindblad-Toh K."/>
            <person name="Llopart A."/>
            <person name="Long M."/>
            <person name="Low L."/>
            <person name="Lozovsky E."/>
            <person name="Lu J."/>
            <person name="Luo M."/>
            <person name="Machado C.A."/>
            <person name="Makalowski W."/>
            <person name="Marzo M."/>
            <person name="Matsuda M."/>
            <person name="Matzkin L."/>
            <person name="McAllister B."/>
            <person name="McBride C.S."/>
            <person name="McKernan B."/>
            <person name="McKernan K."/>
            <person name="Mendez-Lago M."/>
            <person name="Minx P."/>
            <person name="Mollenhauer M.U."/>
            <person name="Montooth K."/>
            <person name="Mount S.M."/>
            <person name="Mu X."/>
            <person name="Myers E."/>
            <person name="Negre B."/>
            <person name="Newfeld S."/>
            <person name="Nielsen R."/>
            <person name="Noor M.A."/>
            <person name="O'Grady P."/>
            <person name="Pachter L."/>
            <person name="Papaceit M."/>
            <person name="Parisi M.J."/>
            <person name="Parisi M."/>
            <person name="Parts L."/>
            <person name="Pedersen J.S."/>
            <person name="Pesole G."/>
            <person name="Phillippy A.M."/>
            <person name="Ponting C.P."/>
            <person name="Pop M."/>
            <person name="Porcelli D."/>
            <person name="Powell J.R."/>
            <person name="Prohaska S."/>
            <person name="Pruitt K."/>
            <person name="Puig M."/>
            <person name="Quesneville H."/>
            <person name="Ram K.R."/>
            <person name="Rand D."/>
            <person name="Rasmussen M.D."/>
            <person name="Reed L.K."/>
            <person name="Reenan R."/>
            <person name="Reily A."/>
            <person name="Remington K.A."/>
            <person name="Rieger T.T."/>
            <person name="Ritchie M.G."/>
            <person name="Robin C."/>
            <person name="Rogers Y.H."/>
            <person name="Rohde C."/>
            <person name="Rozas J."/>
            <person name="Rubenfield M.J."/>
            <person name="Ruiz A."/>
            <person name="Russo S."/>
            <person name="Salzberg S.L."/>
            <person name="Sanchez-Gracia A."/>
            <person name="Saranga D.J."/>
            <person name="Sato H."/>
            <person name="Schaeffer S.W."/>
            <person name="Schatz M.C."/>
            <person name="Schlenke T."/>
            <person name="Schwartz R."/>
            <person name="Segarra C."/>
            <person name="Singh R.S."/>
            <person name="Sirot L."/>
            <person name="Sirota M."/>
            <person name="Sisneros N.B."/>
            <person name="Smith C.D."/>
            <person name="Smith T.F."/>
            <person name="Spieth J."/>
            <person name="Stage D.E."/>
            <person name="Stark A."/>
            <person name="Stephan W."/>
            <person name="Strausberg R.L."/>
            <person name="Strempel S."/>
            <person name="Sturgill D."/>
            <person name="Sutton G."/>
            <person name="Sutton G.G."/>
            <person name="Tao W."/>
            <person name="Teichmann S."/>
            <person name="Tobari Y.N."/>
            <person name="Tomimura Y."/>
            <person name="Tsolas J.M."/>
            <person name="Valente V.L."/>
            <person name="Venter E."/>
            <person name="Venter J.C."/>
            <person name="Vicario S."/>
            <person name="Vieira F.G."/>
            <person name="Vilella A.J."/>
            <person name="Villasante A."/>
            <person name="Walenz B."/>
            <person name="Wang J."/>
            <person name="Wasserman M."/>
            <person name="Watts T."/>
            <person name="Wilson D."/>
            <person name="Wilson R.K."/>
            <person name="Wing R.A."/>
            <person name="Wolfner M.F."/>
            <person name="Wong A."/>
            <person name="Wong G.K."/>
            <person name="Wu C.I."/>
            <person name="Wu G."/>
            <person name="Yamamoto D."/>
            <person name="Yang H.P."/>
            <person name="Yang S.P."/>
            <person name="Yorke J.A."/>
            <person name="Yoshida K."/>
            <person name="Zdobnov E."/>
            <person name="Zhang P."/>
            <person name="Zhang Y."/>
            <person name="Zimin A.V."/>
            <person name="Baldwin J."/>
            <person name="Abdouelleil A."/>
            <person name="Abdulkadir J."/>
            <person name="Abebe A."/>
            <person name="Abera B."/>
            <person name="Abreu J."/>
            <person name="Acer S.C."/>
            <person name="Aftuck L."/>
            <person name="Alexander A."/>
            <person name="An P."/>
            <person name="Anderson E."/>
            <person name="Anderson S."/>
            <person name="Arachi H."/>
            <person name="Azer M."/>
            <person name="Bachantsang P."/>
            <person name="Barry A."/>
            <person name="Bayul T."/>
            <person name="Berlin A."/>
            <person name="Bessette D."/>
            <person name="Bloom T."/>
            <person name="Blye J."/>
            <person name="Boguslavskiy L."/>
            <person name="Bonnet C."/>
            <person name="Boukhgalter B."/>
            <person name="Bourzgui I."/>
            <person name="Brown A."/>
            <person name="Cahill P."/>
            <person name="Channer S."/>
            <person name="Cheshatsang Y."/>
            <person name="Chuda L."/>
            <person name="Citroen M."/>
            <person name="Collymore A."/>
            <person name="Cooke P."/>
            <person name="Costello M."/>
            <person name="D'Aco K."/>
            <person name="Daza R."/>
            <person name="De Haan G."/>
            <person name="DeGray S."/>
            <person name="DeMaso C."/>
            <person name="Dhargay N."/>
            <person name="Dooley K."/>
            <person name="Dooley E."/>
            <person name="Doricent M."/>
            <person name="Dorje P."/>
            <person name="Dorjee K."/>
            <person name="Dupes A."/>
            <person name="Elong R."/>
            <person name="Falk J."/>
            <person name="Farina A."/>
            <person name="Faro S."/>
            <person name="Ferguson D."/>
            <person name="Fisher S."/>
            <person name="Foley C.D."/>
            <person name="Franke A."/>
            <person name="Friedrich D."/>
            <person name="Gadbois L."/>
            <person name="Gearin G."/>
            <person name="Gearin C.R."/>
            <person name="Giannoukos G."/>
            <person name="Goode T."/>
            <person name="Graham J."/>
            <person name="Grandbois E."/>
            <person name="Grewal S."/>
            <person name="Gyaltsen K."/>
            <person name="Hafez N."/>
            <person name="Hagos B."/>
            <person name="Hall J."/>
            <person name="Henson C."/>
            <person name="Hollinger A."/>
            <person name="Honan T."/>
            <person name="Huard M.D."/>
            <person name="Hughes L."/>
            <person name="Hurhula B."/>
            <person name="Husby M.E."/>
            <person name="Kamat A."/>
            <person name="Kanga B."/>
            <person name="Kashin S."/>
            <person name="Khazanovich D."/>
            <person name="Kisner P."/>
            <person name="Lance K."/>
            <person name="Lara M."/>
            <person name="Lee W."/>
            <person name="Lennon N."/>
            <person name="Letendre F."/>
            <person name="LeVine R."/>
            <person name="Lipovsky A."/>
            <person name="Liu X."/>
            <person name="Liu J."/>
            <person name="Liu S."/>
            <person name="Lokyitsang T."/>
            <person name="Lokyitsang Y."/>
            <person name="Lubonja R."/>
            <person name="Lui A."/>
            <person name="MacDonald P."/>
            <person name="Magnisalis V."/>
            <person name="Maru K."/>
            <person name="Matthews C."/>
            <person name="McCusker W."/>
            <person name="McDonough S."/>
            <person name="Mehta T."/>
            <person name="Meldrim J."/>
            <person name="Meneus L."/>
            <person name="Mihai O."/>
            <person name="Mihalev A."/>
            <person name="Mihova T."/>
            <person name="Mittelman R."/>
            <person name="Mlenga V."/>
            <person name="Montmayeur A."/>
            <person name="Mulrain L."/>
            <person name="Navidi A."/>
            <person name="Naylor J."/>
            <person name="Negash T."/>
            <person name="Nguyen T."/>
            <person name="Nguyen N."/>
            <person name="Nicol R."/>
            <person name="Norbu C."/>
            <person name="Norbu N."/>
            <person name="Novod N."/>
            <person name="O'Neill B."/>
            <person name="Osman S."/>
            <person name="Markiewicz E."/>
            <person name="Oyono O.L."/>
            <person name="Patti C."/>
            <person name="Phunkhang P."/>
            <person name="Pierre F."/>
            <person name="Priest M."/>
            <person name="Raghuraman S."/>
            <person name="Rege F."/>
            <person name="Reyes R."/>
            <person name="Rise C."/>
            <person name="Rogov P."/>
            <person name="Ross K."/>
            <person name="Ryan E."/>
            <person name="Settipalli S."/>
            <person name="Shea T."/>
            <person name="Sherpa N."/>
            <person name="Shi L."/>
            <person name="Shih D."/>
            <person name="Sparrow T."/>
            <person name="Spaulding J."/>
            <person name="Stalker J."/>
            <person name="Stange-Thomann N."/>
            <person name="Stavropoulos S."/>
            <person name="Stone C."/>
            <person name="Strader C."/>
            <person name="Tesfaye S."/>
            <person name="Thomson T."/>
            <person name="Thoulutsang Y."/>
            <person name="Thoulutsang D."/>
            <person name="Topham K."/>
            <person name="Topping I."/>
            <person name="Tsamla T."/>
            <person name="Vassiliev H."/>
            <person name="Vo A."/>
            <person name="Wangchuk T."/>
            <person name="Wangdi T."/>
            <person name="Weiand M."/>
            <person name="Wilkinson J."/>
            <person name="Wilson A."/>
            <person name="Yadav S."/>
            <person name="Young G."/>
            <person name="Yu Q."/>
            <person name="Zembek L."/>
            <person name="Zhong D."/>
            <person name="Zimmer A."/>
            <person name="Zwirko Z."/>
            <person name="Jaffe D.B."/>
            <person name="Alvarez P."/>
            <person name="Brockman W."/>
            <person name="Butler J."/>
            <person name="Chin C."/>
            <person name="Gnerre S."/>
            <person name="Grabherr M."/>
            <person name="Kleber M."/>
            <person name="Mauceli E."/>
            <person name="MacCallum I."/>
        </authorList>
    </citation>
    <scope>NUCLEOTIDE SEQUENCE [LARGE SCALE GENOMIC DNA]</scope>
    <source>
        <strain evidence="22">Tucson 14024-0371.13</strain>
    </source>
</reference>
<keyword evidence="9 20" id="KW-1133">Transmembrane helix</keyword>
<evidence type="ECO:0000313" key="21">
    <source>
        <dbReference type="EMBL" id="EDV40957.2"/>
    </source>
</evidence>
<dbReference type="STRING" id="7217.B3M7M9"/>
<dbReference type="GO" id="GO:0006656">
    <property type="term" value="P:phosphatidylcholine biosynthetic process"/>
    <property type="evidence" value="ECO:0007669"/>
    <property type="project" value="TreeGrafter"/>
</dbReference>
<dbReference type="PANTHER" id="PTHR13906:SF14">
    <property type="entry name" value="LYSOPHOSPHOLIPID ACYLTRANSFERASE 5"/>
    <property type="match status" value="1"/>
</dbReference>
<comment type="similarity">
    <text evidence="4">Belongs to the membrane-bound acyltransferase family.</text>
</comment>
<name>B3M7M9_DROAN</name>
<dbReference type="InterPro" id="IPR049941">
    <property type="entry name" value="LPLAT_7/PORCN-like"/>
</dbReference>
<evidence type="ECO:0000256" key="8">
    <source>
        <dbReference type="ARBA" id="ARBA00022824"/>
    </source>
</evidence>
<dbReference type="GO" id="GO:0071617">
    <property type="term" value="F:lysophospholipid acyltransferase activity"/>
    <property type="evidence" value="ECO:0007669"/>
    <property type="project" value="TreeGrafter"/>
</dbReference>
<dbReference type="FunCoup" id="B3M7M9">
    <property type="interactions" value="323"/>
</dbReference>
<evidence type="ECO:0000256" key="20">
    <source>
        <dbReference type="SAM" id="Phobius"/>
    </source>
</evidence>
<dbReference type="PANTHER" id="PTHR13906">
    <property type="entry name" value="PORCUPINE"/>
    <property type="match status" value="1"/>
</dbReference>
<dbReference type="EC" id="2.3.1.n6" evidence="17"/>
<keyword evidence="11 20" id="KW-0472">Membrane</keyword>
<evidence type="ECO:0000256" key="9">
    <source>
        <dbReference type="ARBA" id="ARBA00022989"/>
    </source>
</evidence>
<dbReference type="InParanoid" id="B3M7M9"/>
<evidence type="ECO:0000256" key="10">
    <source>
        <dbReference type="ARBA" id="ARBA00023098"/>
    </source>
</evidence>
<dbReference type="Pfam" id="PF03062">
    <property type="entry name" value="MBOAT"/>
    <property type="match status" value="1"/>
</dbReference>
<proteinExistence type="inferred from homology"/>
<feature type="transmembrane region" description="Helical" evidence="20">
    <location>
        <begin position="184"/>
        <end position="202"/>
    </location>
</feature>
<evidence type="ECO:0000256" key="4">
    <source>
        <dbReference type="ARBA" id="ARBA00010323"/>
    </source>
</evidence>
<evidence type="ECO:0000256" key="14">
    <source>
        <dbReference type="ARBA" id="ARBA00023315"/>
    </source>
</evidence>
<keyword evidence="10" id="KW-0443">Lipid metabolism</keyword>
<evidence type="ECO:0000256" key="19">
    <source>
        <dbReference type="SAM" id="MobiDB-lite"/>
    </source>
</evidence>
<gene>
    <name evidence="21" type="primary">Dana\GF10775</name>
    <name evidence="21" type="synonym">dana_GLEANR_10733</name>
    <name evidence="21" type="ORF">GF10775</name>
</gene>
<dbReference type="AlphaFoldDB" id="B3M7M9"/>
<evidence type="ECO:0000256" key="16">
    <source>
        <dbReference type="ARBA" id="ARBA00026120"/>
    </source>
</evidence>
<organism evidence="21 22">
    <name type="scientific">Drosophila ananassae</name>
    <name type="common">Fruit fly</name>
    <dbReference type="NCBI Taxonomy" id="7217"/>
    <lineage>
        <taxon>Eukaryota</taxon>
        <taxon>Metazoa</taxon>
        <taxon>Ecdysozoa</taxon>
        <taxon>Arthropoda</taxon>
        <taxon>Hexapoda</taxon>
        <taxon>Insecta</taxon>
        <taxon>Pterygota</taxon>
        <taxon>Neoptera</taxon>
        <taxon>Endopterygota</taxon>
        <taxon>Diptera</taxon>
        <taxon>Brachycera</taxon>
        <taxon>Muscomorpha</taxon>
        <taxon>Ephydroidea</taxon>
        <taxon>Drosophilidae</taxon>
        <taxon>Drosophila</taxon>
        <taxon>Sophophora</taxon>
    </lineage>
</organism>
<feature type="transmembrane region" description="Helical" evidence="20">
    <location>
        <begin position="274"/>
        <end position="295"/>
    </location>
</feature>
<comment type="subcellular location">
    <subcellularLocation>
        <location evidence="2">Endoplasmic reticulum</location>
    </subcellularLocation>
    <subcellularLocation>
        <location evidence="1">Membrane</location>
        <topology evidence="1">Multi-pass membrane protein</topology>
    </subcellularLocation>
</comment>
<evidence type="ECO:0000256" key="1">
    <source>
        <dbReference type="ARBA" id="ARBA00004141"/>
    </source>
</evidence>
<protein>
    <recommendedName>
        <fullName evidence="18">Lysophospholipid acyltransferase 5</fullName>
        <ecNumber evidence="16">2.3.1.23</ecNumber>
        <ecNumber evidence="17">2.3.1.n6</ecNumber>
    </recommendedName>
</protein>
<feature type="transmembrane region" description="Helical" evidence="20">
    <location>
        <begin position="414"/>
        <end position="438"/>
    </location>
</feature>
<sequence>MIRNKFAFSMPEYMEVLPHRSLMDGIAETAGVPVEALRLLLTILAGYPIAAIYLKFLASINDKVVHHMFFASCGAGLCYFNYGNDTYHSLLGIMTTYFLALFLRNATTIFLTINFLFHMTYLLLGYYYTASNEYDILWTMPHCILVLRMIGFGFDLTDGLKSEDALSKDQKETALKELPSPLELLAFAYFPSGFLVGPQFPYRRYQNFIDGKYREYEGSYDAGIRRFGAGAFYLIVCQVGLSYLPDSYFLTPEFAGEPFLNRIYMLGFWAKFSLYKYISCWLLTEGALICIGLTYRGVDSEGNPDWSGCSNVKLKLLETGNTMEHYVQSFNVNTNQWVGQYIYKRLKFLNNRTISYGAALGFLAVWHGYHSGYYMTFLMEYMVVSTEKQITRFYTKVVLPKWGHILENSDIYKLLYFVVLKSYNIVYMGWCLVAFVFLKYERWIIVYGAVNYYGFVVLIGWAAFYHSYRQLTRGGSRREAGEDRKLQEKKSEEISKSEEKKPEEKKAD</sequence>
<keyword evidence="13" id="KW-1208">Phospholipid metabolism</keyword>
<accession>B3M7M9</accession>
<feature type="region of interest" description="Disordered" evidence="19">
    <location>
        <begin position="473"/>
        <end position="508"/>
    </location>
</feature>
<evidence type="ECO:0000256" key="11">
    <source>
        <dbReference type="ARBA" id="ARBA00023136"/>
    </source>
</evidence>
<evidence type="ECO:0000256" key="6">
    <source>
        <dbReference type="ARBA" id="ARBA00022679"/>
    </source>
</evidence>
<evidence type="ECO:0000256" key="18">
    <source>
        <dbReference type="ARBA" id="ARBA00039721"/>
    </source>
</evidence>
<dbReference type="GO" id="GO:0016020">
    <property type="term" value="C:membrane"/>
    <property type="evidence" value="ECO:0007669"/>
    <property type="project" value="UniProtKB-SubCell"/>
</dbReference>
<evidence type="ECO:0000256" key="5">
    <source>
        <dbReference type="ARBA" id="ARBA00022516"/>
    </source>
</evidence>
<dbReference type="GO" id="GO:0005783">
    <property type="term" value="C:endoplasmic reticulum"/>
    <property type="evidence" value="ECO:0007669"/>
    <property type="project" value="UniProtKB-SubCell"/>
</dbReference>
<keyword evidence="12" id="KW-0594">Phospholipid biosynthesis</keyword>
<evidence type="ECO:0000256" key="3">
    <source>
        <dbReference type="ARBA" id="ARBA00005074"/>
    </source>
</evidence>
<keyword evidence="5" id="KW-0444">Lipid biosynthesis</keyword>
<evidence type="ECO:0000256" key="7">
    <source>
        <dbReference type="ARBA" id="ARBA00022692"/>
    </source>
</evidence>
<dbReference type="EC" id="2.3.1.23" evidence="16"/>
<keyword evidence="6" id="KW-0808">Transferase</keyword>
<evidence type="ECO:0000256" key="12">
    <source>
        <dbReference type="ARBA" id="ARBA00023209"/>
    </source>
</evidence>
<feature type="transmembrane region" description="Helical" evidence="20">
    <location>
        <begin position="223"/>
        <end position="244"/>
    </location>
</feature>
<feature type="transmembrane region" description="Helical" evidence="20">
    <location>
        <begin position="102"/>
        <end position="124"/>
    </location>
</feature>
<comment type="pathway">
    <text evidence="3">Lipid metabolism; phospholipid metabolism.</text>
</comment>
<feature type="transmembrane region" description="Helical" evidence="20">
    <location>
        <begin position="36"/>
        <end position="57"/>
    </location>
</feature>
<keyword evidence="7 20" id="KW-0812">Transmembrane</keyword>
<feature type="compositionally biased region" description="Basic and acidic residues" evidence="19">
    <location>
        <begin position="476"/>
        <end position="508"/>
    </location>
</feature>
<comment type="pathway">
    <text evidence="15">Phospholipid metabolism.</text>
</comment>
<keyword evidence="14" id="KW-0012">Acyltransferase</keyword>
<dbReference type="EMBL" id="CH902618">
    <property type="protein sequence ID" value="EDV40957.2"/>
    <property type="molecule type" value="Genomic_DNA"/>
</dbReference>